<name>A0AAD6WUP3_9AGAR</name>
<feature type="region of interest" description="Disordered" evidence="1">
    <location>
        <begin position="396"/>
        <end position="505"/>
    </location>
</feature>
<feature type="region of interest" description="Disordered" evidence="1">
    <location>
        <begin position="42"/>
        <end position="71"/>
    </location>
</feature>
<sequence>MAEISRTTTPPGSPPTRCSVPPIGDGAPLLDQVPLDLENLLPMPPAVVTSQKGTVPRPRRKKGEDKEARGKESWVHGTKLKFFEARKSEYLVAAEKGANGDKAAPGAFYTKMARLYIIKYGYNLKDNEDLAVDVADPPDEAANTVVNKKSSADSEKEAQYHKTMRGRIGEWYRRKYGGLLKTDKAAFQELFTGVFDGAPAKPQRGQLLHCYSRHFFEARVKERFDARYESLKRRAEFTEEAVPKSIVVQNQVTKEVWEEETPAFREDVRALWEREYQQALKGWKASLADSPTRTPEELAASLENAAYYLQPFVDAISERFGMVASLLLCGPIGRNQGVVGMQSVHAGETRGIAPMKWPQWNKARFQEVESRMIEFGRECFSEEQCRARAVGVPVAHFDKDTSPPAAGTRTSSAPGTAGPGTSASHVAGTSSRGTSSGAGGDGAAVGEGGDDDGAGGDGATAGGGGADDDSTGNGAGAGSSGGGGAGSGGGAGGAGGDGGGEGNEDNILERAMRNRIDRLWARTDRAEWTSELVRAHAAFARGREWGIEWARCVSAFFDFESAHGYNDGSEQMPTEGRPKAFLEWLIRGREWDRFGMVGSMPIGTQNEEGSWVAGWWAYWVSLQPAERVYTGGVLSRPQKVDWSGLAQLNGKNGLLQVMALLLWWGDYVGDGEDVFQYVDWKRAVEEVTWVLRELETSGLISGEVVGLKRKRARTKAAKAAEAAEAAEAAGEPASKVLRRSARHDHADEGRQTRSRQKAATPGEKEKDGKGKGAKRDTDPTPTSASDEDDEQK</sequence>
<feature type="region of interest" description="Disordered" evidence="1">
    <location>
        <begin position="723"/>
        <end position="792"/>
    </location>
</feature>
<feature type="compositionally biased region" description="Basic and acidic residues" evidence="1">
    <location>
        <begin position="62"/>
        <end position="71"/>
    </location>
</feature>
<protein>
    <submittedName>
        <fullName evidence="2">Uncharacterized protein</fullName>
    </submittedName>
</protein>
<evidence type="ECO:0000256" key="1">
    <source>
        <dbReference type="SAM" id="MobiDB-lite"/>
    </source>
</evidence>
<feature type="compositionally biased region" description="Gly residues" evidence="1">
    <location>
        <begin position="436"/>
        <end position="447"/>
    </location>
</feature>
<dbReference type="EMBL" id="JARJCM010000152">
    <property type="protein sequence ID" value="KAJ7025490.1"/>
    <property type="molecule type" value="Genomic_DNA"/>
</dbReference>
<feature type="compositionally biased region" description="Gly residues" evidence="1">
    <location>
        <begin position="455"/>
        <end position="465"/>
    </location>
</feature>
<feature type="compositionally biased region" description="Gly residues" evidence="1">
    <location>
        <begin position="473"/>
        <end position="501"/>
    </location>
</feature>
<dbReference type="Proteomes" id="UP001218188">
    <property type="component" value="Unassembled WGS sequence"/>
</dbReference>
<gene>
    <name evidence="2" type="ORF">C8F04DRAFT_1269103</name>
</gene>
<evidence type="ECO:0000313" key="3">
    <source>
        <dbReference type="Proteomes" id="UP001218188"/>
    </source>
</evidence>
<keyword evidence="3" id="KW-1185">Reference proteome</keyword>
<feature type="region of interest" description="Disordered" evidence="1">
    <location>
        <begin position="1"/>
        <end position="29"/>
    </location>
</feature>
<comment type="caution">
    <text evidence="2">The sequence shown here is derived from an EMBL/GenBank/DDBJ whole genome shotgun (WGS) entry which is preliminary data.</text>
</comment>
<feature type="compositionally biased region" description="Basic and acidic residues" evidence="1">
    <location>
        <begin position="762"/>
        <end position="778"/>
    </location>
</feature>
<evidence type="ECO:0000313" key="2">
    <source>
        <dbReference type="EMBL" id="KAJ7025490.1"/>
    </source>
</evidence>
<accession>A0AAD6WUP3</accession>
<feature type="compositionally biased region" description="Polar residues" evidence="1">
    <location>
        <begin position="408"/>
        <end position="424"/>
    </location>
</feature>
<organism evidence="2 3">
    <name type="scientific">Mycena alexandri</name>
    <dbReference type="NCBI Taxonomy" id="1745969"/>
    <lineage>
        <taxon>Eukaryota</taxon>
        <taxon>Fungi</taxon>
        <taxon>Dikarya</taxon>
        <taxon>Basidiomycota</taxon>
        <taxon>Agaricomycotina</taxon>
        <taxon>Agaricomycetes</taxon>
        <taxon>Agaricomycetidae</taxon>
        <taxon>Agaricales</taxon>
        <taxon>Marasmiineae</taxon>
        <taxon>Mycenaceae</taxon>
        <taxon>Mycena</taxon>
    </lineage>
</organism>
<feature type="compositionally biased region" description="Low complexity" evidence="1">
    <location>
        <begin position="1"/>
        <end position="10"/>
    </location>
</feature>
<dbReference type="AlphaFoldDB" id="A0AAD6WUP3"/>
<reference evidence="2" key="1">
    <citation type="submission" date="2023-03" db="EMBL/GenBank/DDBJ databases">
        <title>Massive genome expansion in bonnet fungi (Mycena s.s.) driven by repeated elements and novel gene families across ecological guilds.</title>
        <authorList>
            <consortium name="Lawrence Berkeley National Laboratory"/>
            <person name="Harder C.B."/>
            <person name="Miyauchi S."/>
            <person name="Viragh M."/>
            <person name="Kuo A."/>
            <person name="Thoen E."/>
            <person name="Andreopoulos B."/>
            <person name="Lu D."/>
            <person name="Skrede I."/>
            <person name="Drula E."/>
            <person name="Henrissat B."/>
            <person name="Morin E."/>
            <person name="Kohler A."/>
            <person name="Barry K."/>
            <person name="LaButti K."/>
            <person name="Morin E."/>
            <person name="Salamov A."/>
            <person name="Lipzen A."/>
            <person name="Mereny Z."/>
            <person name="Hegedus B."/>
            <person name="Baldrian P."/>
            <person name="Stursova M."/>
            <person name="Weitz H."/>
            <person name="Taylor A."/>
            <person name="Grigoriev I.V."/>
            <person name="Nagy L.G."/>
            <person name="Martin F."/>
            <person name="Kauserud H."/>
        </authorList>
    </citation>
    <scope>NUCLEOTIDE SEQUENCE</scope>
    <source>
        <strain evidence="2">CBHHK200</strain>
    </source>
</reference>
<proteinExistence type="predicted"/>